<dbReference type="SUPFAM" id="SSF51735">
    <property type="entry name" value="NAD(P)-binding Rossmann-fold domains"/>
    <property type="match status" value="1"/>
</dbReference>
<evidence type="ECO:0000256" key="1">
    <source>
        <dbReference type="SAM" id="MobiDB-lite"/>
    </source>
</evidence>
<sequence>MASTARNNKPVVFIGAAGQMCRVAVERFAVGCDAPLVLSDINATVLESLAAKLPEGRATVAKIDLFDRPSLVKAIQGAALVVLGAGPYTRTSEPVLTACLEAKVPYLDFDDDVESTQAALGLFEKAKQAGVPCYIGCGASPGMSNVMAVDVSRDLDTVDALDLCWLVGDERPEVGKAVLEHLLHIASGPCLTWANGKATVNESWVETAYAPMLGQSGETLLHETAHPEPVTLPRLFPNATRIRCIGGLGPQPMNGIARGLGNAVRRQALSIEDAVGFLHEIVTNPPTTAGWGQAFTAVTQQFRGGDITVKELFALAGHATQALDPWRYAVMGMMEQIWSGECTTGEVLGFLISTARGQTYENHSGLLVRAVGTKNGHPAVAIKRTPKSGKDTVLTKNMGTMTGTACAAFAVMALESAGQRSGVFCPEDWAEPAAFYKALEKVGAPRDEIIESLQLSVIDARAPRRLGDDYVPKEAPIGLLQGKPLPLGLEPMLIRPSGGWLGGASANPQCCSGAPNQPSQPSGIHQQDRSGGAAEPLSAAVPGPRSGAGATETPEAEAPCRARASELSAMARGRGMNVNFSPQSRLIPGDEKHRTSH</sequence>
<evidence type="ECO:0000313" key="4">
    <source>
        <dbReference type="Proteomes" id="UP000245956"/>
    </source>
</evidence>
<name>A0A2U3E2C4_PURLI</name>
<accession>A0A2U3E2C4</accession>
<protein>
    <recommendedName>
        <fullName evidence="2">Saccharopine dehydrogenase NADP binding domain-containing protein</fullName>
    </recommendedName>
</protein>
<feature type="region of interest" description="Disordered" evidence="1">
    <location>
        <begin position="509"/>
        <end position="597"/>
    </location>
</feature>
<dbReference type="InterPro" id="IPR036291">
    <property type="entry name" value="NAD(P)-bd_dom_sf"/>
</dbReference>
<feature type="compositionally biased region" description="Low complexity" evidence="1">
    <location>
        <begin position="547"/>
        <end position="557"/>
    </location>
</feature>
<organism evidence="3 4">
    <name type="scientific">Purpureocillium lilacinum</name>
    <name type="common">Paecilomyces lilacinus</name>
    <dbReference type="NCBI Taxonomy" id="33203"/>
    <lineage>
        <taxon>Eukaryota</taxon>
        <taxon>Fungi</taxon>
        <taxon>Dikarya</taxon>
        <taxon>Ascomycota</taxon>
        <taxon>Pezizomycotina</taxon>
        <taxon>Sordariomycetes</taxon>
        <taxon>Hypocreomycetidae</taxon>
        <taxon>Hypocreales</taxon>
        <taxon>Ophiocordycipitaceae</taxon>
        <taxon>Purpureocillium</taxon>
    </lineage>
</organism>
<dbReference type="Gene3D" id="3.40.50.720">
    <property type="entry name" value="NAD(P)-binding Rossmann-like Domain"/>
    <property type="match status" value="1"/>
</dbReference>
<reference evidence="3 4" key="1">
    <citation type="journal article" date="2016" name="Front. Microbiol.">
        <title>Genome and transcriptome sequences reveal the specific parasitism of the nematophagous Purpureocillium lilacinum 36-1.</title>
        <authorList>
            <person name="Xie J."/>
            <person name="Li S."/>
            <person name="Mo C."/>
            <person name="Xiao X."/>
            <person name="Peng D."/>
            <person name="Wang G."/>
            <person name="Xiao Y."/>
        </authorList>
    </citation>
    <scope>NUCLEOTIDE SEQUENCE [LARGE SCALE GENOMIC DNA]</scope>
    <source>
        <strain evidence="3 4">36-1</strain>
    </source>
</reference>
<dbReference type="Proteomes" id="UP000245956">
    <property type="component" value="Unassembled WGS sequence"/>
</dbReference>
<evidence type="ECO:0000313" key="3">
    <source>
        <dbReference type="EMBL" id="PWI68658.1"/>
    </source>
</evidence>
<feature type="domain" description="Saccharopine dehydrogenase NADP binding" evidence="2">
    <location>
        <begin position="11"/>
        <end position="131"/>
    </location>
</feature>
<dbReference type="PANTHER" id="PTHR43796">
    <property type="entry name" value="CARBOXYNORSPERMIDINE SYNTHASE"/>
    <property type="match status" value="1"/>
</dbReference>
<proteinExistence type="predicted"/>
<dbReference type="InterPro" id="IPR005097">
    <property type="entry name" value="Sacchrp_dh_NADP-bd"/>
</dbReference>
<evidence type="ECO:0000259" key="2">
    <source>
        <dbReference type="Pfam" id="PF03435"/>
    </source>
</evidence>
<feature type="compositionally biased region" description="Basic and acidic residues" evidence="1">
    <location>
        <begin position="588"/>
        <end position="597"/>
    </location>
</feature>
<gene>
    <name evidence="3" type="ORF">PCL_01747</name>
</gene>
<dbReference type="EMBL" id="LCWV01000014">
    <property type="protein sequence ID" value="PWI68658.1"/>
    <property type="molecule type" value="Genomic_DNA"/>
</dbReference>
<dbReference type="Gene3D" id="3.30.360.10">
    <property type="entry name" value="Dihydrodipicolinate Reductase, domain 2"/>
    <property type="match status" value="1"/>
</dbReference>
<dbReference type="PANTHER" id="PTHR43796:SF2">
    <property type="entry name" value="CARBOXYNORSPERMIDINE SYNTHASE"/>
    <property type="match status" value="1"/>
</dbReference>
<comment type="caution">
    <text evidence="3">The sequence shown here is derived from an EMBL/GenBank/DDBJ whole genome shotgun (WGS) entry which is preliminary data.</text>
</comment>
<dbReference type="Pfam" id="PF03435">
    <property type="entry name" value="Sacchrp_dh_NADP"/>
    <property type="match status" value="1"/>
</dbReference>
<dbReference type="AlphaFoldDB" id="A0A2U3E2C4"/>
<feature type="compositionally biased region" description="Polar residues" evidence="1">
    <location>
        <begin position="509"/>
        <end position="525"/>
    </location>
</feature>